<dbReference type="AlphaFoldDB" id="A0A8K0CAE9"/>
<reference evidence="2" key="1">
    <citation type="submission" date="2019-08" db="EMBL/GenBank/DDBJ databases">
        <title>The genome of the North American firefly Photinus pyralis.</title>
        <authorList>
            <consortium name="Photinus pyralis genome working group"/>
            <person name="Fallon T.R."/>
            <person name="Sander Lower S.E."/>
            <person name="Weng J.-K."/>
        </authorList>
    </citation>
    <scope>NUCLEOTIDE SEQUENCE</scope>
    <source>
        <strain evidence="2">TRF0915ILg1</strain>
        <tissue evidence="2">Whole body</tissue>
    </source>
</reference>
<organism evidence="2 3">
    <name type="scientific">Ignelater luminosus</name>
    <name type="common">Cucubano</name>
    <name type="synonym">Pyrophorus luminosus</name>
    <dbReference type="NCBI Taxonomy" id="2038154"/>
    <lineage>
        <taxon>Eukaryota</taxon>
        <taxon>Metazoa</taxon>
        <taxon>Ecdysozoa</taxon>
        <taxon>Arthropoda</taxon>
        <taxon>Hexapoda</taxon>
        <taxon>Insecta</taxon>
        <taxon>Pterygota</taxon>
        <taxon>Neoptera</taxon>
        <taxon>Endopterygota</taxon>
        <taxon>Coleoptera</taxon>
        <taxon>Polyphaga</taxon>
        <taxon>Elateriformia</taxon>
        <taxon>Elateroidea</taxon>
        <taxon>Elateridae</taxon>
        <taxon>Agrypninae</taxon>
        <taxon>Pyrophorini</taxon>
        <taxon>Ignelater</taxon>
    </lineage>
</organism>
<keyword evidence="3" id="KW-1185">Reference proteome</keyword>
<feature type="region of interest" description="Disordered" evidence="1">
    <location>
        <begin position="77"/>
        <end position="121"/>
    </location>
</feature>
<evidence type="ECO:0000256" key="1">
    <source>
        <dbReference type="SAM" id="MobiDB-lite"/>
    </source>
</evidence>
<evidence type="ECO:0000313" key="2">
    <source>
        <dbReference type="EMBL" id="KAF2881687.1"/>
    </source>
</evidence>
<proteinExistence type="predicted"/>
<comment type="caution">
    <text evidence="2">The sequence shown here is derived from an EMBL/GenBank/DDBJ whole genome shotgun (WGS) entry which is preliminary data.</text>
</comment>
<dbReference type="EMBL" id="VTPC01090709">
    <property type="protein sequence ID" value="KAF2881687.1"/>
    <property type="molecule type" value="Genomic_DNA"/>
</dbReference>
<evidence type="ECO:0000313" key="3">
    <source>
        <dbReference type="Proteomes" id="UP000801492"/>
    </source>
</evidence>
<gene>
    <name evidence="2" type="ORF">ILUMI_24485</name>
</gene>
<name>A0A8K0CAE9_IGNLU</name>
<dbReference type="Proteomes" id="UP000801492">
    <property type="component" value="Unassembled WGS sequence"/>
</dbReference>
<feature type="compositionally biased region" description="Acidic residues" evidence="1">
    <location>
        <begin position="85"/>
        <end position="98"/>
    </location>
</feature>
<protein>
    <submittedName>
        <fullName evidence="2">Uncharacterized protein</fullName>
    </submittedName>
</protein>
<sequence>MSTRTLKILKLAVSAPEEFTITHAGSNVIENDEEKIDQICDNFEAYSCREIHFISVKDLSLNNAGIEAGIQININQSVPLTNEISESEEEPFDSDDSDRDPNFIPSESSNEENILEDNSNF</sequence>
<accession>A0A8K0CAE9</accession>